<dbReference type="Pfam" id="PF05699">
    <property type="entry name" value="Dimer_Tnp_hAT"/>
    <property type="match status" value="1"/>
</dbReference>
<keyword evidence="4" id="KW-1185">Reference proteome</keyword>
<dbReference type="STRING" id="3821.A0A151S7D9"/>
<keyword evidence="1" id="KW-0472">Membrane</keyword>
<evidence type="ECO:0000256" key="1">
    <source>
        <dbReference type="SAM" id="Phobius"/>
    </source>
</evidence>
<feature type="transmembrane region" description="Helical" evidence="1">
    <location>
        <begin position="58"/>
        <end position="75"/>
    </location>
</feature>
<proteinExistence type="predicted"/>
<organism evidence="3 4">
    <name type="scientific">Cajanus cajan</name>
    <name type="common">Pigeon pea</name>
    <name type="synonym">Cajanus indicus</name>
    <dbReference type="NCBI Taxonomy" id="3821"/>
    <lineage>
        <taxon>Eukaryota</taxon>
        <taxon>Viridiplantae</taxon>
        <taxon>Streptophyta</taxon>
        <taxon>Embryophyta</taxon>
        <taxon>Tracheophyta</taxon>
        <taxon>Spermatophyta</taxon>
        <taxon>Magnoliopsida</taxon>
        <taxon>eudicotyledons</taxon>
        <taxon>Gunneridae</taxon>
        <taxon>Pentapetalae</taxon>
        <taxon>rosids</taxon>
        <taxon>fabids</taxon>
        <taxon>Fabales</taxon>
        <taxon>Fabaceae</taxon>
        <taxon>Papilionoideae</taxon>
        <taxon>50 kb inversion clade</taxon>
        <taxon>NPAAA clade</taxon>
        <taxon>indigoferoid/millettioid clade</taxon>
        <taxon>Phaseoleae</taxon>
        <taxon>Cajanus</taxon>
    </lineage>
</organism>
<dbReference type="AlphaFoldDB" id="A0A151S7D9"/>
<dbReference type="Proteomes" id="UP000075243">
    <property type="component" value="Unassembled WGS sequence"/>
</dbReference>
<keyword evidence="1" id="KW-0812">Transmembrane</keyword>
<keyword evidence="1" id="KW-1133">Transmembrane helix</keyword>
<dbReference type="GO" id="GO:0046983">
    <property type="term" value="F:protein dimerization activity"/>
    <property type="evidence" value="ECO:0007669"/>
    <property type="project" value="InterPro"/>
</dbReference>
<sequence length="194" mass="22899">MHIDVINHLGGLISNLKIYRENGFALALESTKKLAIEMDIEIKFYEKHKILLRQFKQFLQYETIFGFLFVFLRFGEHSIIDGPDLFLELKVLREVLEEEINTPMEVLHYINFFFYSFPNACIAYRILLIISVIYATIERSFSKLKLFKSYLRSIILQDKLNGLVILFIESEMLELLDYKTLVNDFVAQKAKKLI</sequence>
<evidence type="ECO:0000259" key="2">
    <source>
        <dbReference type="Pfam" id="PF05699"/>
    </source>
</evidence>
<dbReference type="InterPro" id="IPR008906">
    <property type="entry name" value="HATC_C_dom"/>
</dbReference>
<gene>
    <name evidence="3" type="ORF">KK1_027494</name>
</gene>
<accession>A0A151S7D9</accession>
<dbReference type="Gramene" id="C.cajan_27094.t">
    <property type="protein sequence ID" value="C.cajan_27094.t"/>
    <property type="gene ID" value="C.cajan_27094"/>
</dbReference>
<protein>
    <recommendedName>
        <fullName evidence="2">HAT C-terminal dimerisation domain-containing protein</fullName>
    </recommendedName>
</protein>
<dbReference type="PANTHER" id="PTHR45749">
    <property type="match status" value="1"/>
</dbReference>
<reference evidence="3" key="1">
    <citation type="journal article" date="2012" name="Nat. Biotechnol.">
        <title>Draft genome sequence of pigeonpea (Cajanus cajan), an orphan legume crop of resource-poor farmers.</title>
        <authorList>
            <person name="Varshney R.K."/>
            <person name="Chen W."/>
            <person name="Li Y."/>
            <person name="Bharti A.K."/>
            <person name="Saxena R.K."/>
            <person name="Schlueter J.A."/>
            <person name="Donoghue M.T."/>
            <person name="Azam S."/>
            <person name="Fan G."/>
            <person name="Whaley A.M."/>
            <person name="Farmer A.D."/>
            <person name="Sheridan J."/>
            <person name="Iwata A."/>
            <person name="Tuteja R."/>
            <person name="Penmetsa R.V."/>
            <person name="Wu W."/>
            <person name="Upadhyaya H.D."/>
            <person name="Yang S.P."/>
            <person name="Shah T."/>
            <person name="Saxena K.B."/>
            <person name="Michael T."/>
            <person name="McCombie W.R."/>
            <person name="Yang B."/>
            <person name="Zhang G."/>
            <person name="Yang H."/>
            <person name="Wang J."/>
            <person name="Spillane C."/>
            <person name="Cook D.R."/>
            <person name="May G.D."/>
            <person name="Xu X."/>
            <person name="Jackson S.A."/>
        </authorList>
    </citation>
    <scope>NUCLEOTIDE SEQUENCE [LARGE SCALE GENOMIC DNA]</scope>
</reference>
<evidence type="ECO:0000313" key="4">
    <source>
        <dbReference type="Proteomes" id="UP000075243"/>
    </source>
</evidence>
<name>A0A151S7D9_CAJCA</name>
<dbReference type="PANTHER" id="PTHR45749:SF35">
    <property type="entry name" value="AC-LIKE TRANSPOSASE-RELATED"/>
    <property type="match status" value="1"/>
</dbReference>
<feature type="transmembrane region" description="Helical" evidence="1">
    <location>
        <begin position="112"/>
        <end position="137"/>
    </location>
</feature>
<feature type="domain" description="HAT C-terminal dimerisation" evidence="2">
    <location>
        <begin position="92"/>
        <end position="172"/>
    </location>
</feature>
<dbReference type="EMBL" id="KQ483450">
    <property type="protein sequence ID" value="KYP50677.1"/>
    <property type="molecule type" value="Genomic_DNA"/>
</dbReference>
<evidence type="ECO:0000313" key="3">
    <source>
        <dbReference type="EMBL" id="KYP50677.1"/>
    </source>
</evidence>